<dbReference type="PANTHER" id="PTHR21530">
    <property type="entry name" value="PHEROMONE SHUTDOWN PROTEIN"/>
    <property type="match status" value="1"/>
</dbReference>
<organism evidence="2">
    <name type="scientific">uncultured Poseidoniia archaeon</name>
    <dbReference type="NCBI Taxonomy" id="1697135"/>
    <lineage>
        <taxon>Archaea</taxon>
        <taxon>Methanobacteriati</taxon>
        <taxon>Thermoplasmatota</taxon>
        <taxon>Candidatus Poseidoniia</taxon>
        <taxon>environmental samples</taxon>
    </lineage>
</organism>
<reference evidence="2" key="2">
    <citation type="journal article" date="2015" name="ISME J.">
        <title>A new class of marine Euryarchaeota group II from the Mediterranean deep chlorophyll maximum.</title>
        <authorList>
            <person name="Martin-Cuadrado A.B."/>
            <person name="Garcia-Heredia I."/>
            <person name="Molto A.G."/>
            <person name="Lopez-Ubeda R."/>
            <person name="Kimes N."/>
            <person name="Lopez-Garcia P."/>
            <person name="Moreira D."/>
            <person name="Rodriguez-Valera F."/>
        </authorList>
    </citation>
    <scope>NUCLEOTIDE SEQUENCE</scope>
</reference>
<feature type="transmembrane region" description="Helical" evidence="1">
    <location>
        <begin position="249"/>
        <end position="267"/>
    </location>
</feature>
<proteinExistence type="predicted"/>
<dbReference type="NCBIfam" id="TIGR00261">
    <property type="entry name" value="traB"/>
    <property type="match status" value="1"/>
</dbReference>
<dbReference type="AlphaFoldDB" id="A0A1B1TBZ2"/>
<reference evidence="2" key="1">
    <citation type="submission" date="2014-11" db="EMBL/GenBank/DDBJ databases">
        <authorList>
            <person name="Zhu J."/>
            <person name="Qi W."/>
            <person name="Song R."/>
        </authorList>
    </citation>
    <scope>NUCLEOTIDE SEQUENCE</scope>
</reference>
<dbReference type="InterPro" id="IPR002816">
    <property type="entry name" value="TraB/PrgY/GumN_fam"/>
</dbReference>
<dbReference type="EMBL" id="KP211852">
    <property type="protein sequence ID" value="ANV79790.1"/>
    <property type="molecule type" value="Genomic_DNA"/>
</dbReference>
<accession>A0A1B1TBZ2</accession>
<feature type="transmembrane region" description="Helical" evidence="1">
    <location>
        <begin position="361"/>
        <end position="383"/>
    </location>
</feature>
<protein>
    <submittedName>
        <fullName evidence="2">TraB family protein</fullName>
    </submittedName>
</protein>
<evidence type="ECO:0000313" key="2">
    <source>
        <dbReference type="EMBL" id="ANV79790.1"/>
    </source>
</evidence>
<name>A0A1B1TBZ2_9ARCH</name>
<keyword evidence="1" id="KW-0472">Membrane</keyword>
<dbReference type="Pfam" id="PF01963">
    <property type="entry name" value="TraB_PrgY_gumN"/>
    <property type="match status" value="1"/>
</dbReference>
<dbReference type="CDD" id="cd14726">
    <property type="entry name" value="TraB_PrgY-like"/>
    <property type="match status" value="1"/>
</dbReference>
<evidence type="ECO:0000256" key="1">
    <source>
        <dbReference type="SAM" id="Phobius"/>
    </source>
</evidence>
<feature type="transmembrane region" description="Helical" evidence="1">
    <location>
        <begin position="279"/>
        <end position="296"/>
    </location>
</feature>
<dbReference type="InterPro" id="IPR005230">
    <property type="entry name" value="TraB_bac"/>
</dbReference>
<keyword evidence="1" id="KW-1133">Transmembrane helix</keyword>
<dbReference type="PANTHER" id="PTHR21530:SF7">
    <property type="entry name" value="TRAB DOMAIN-CONTAINING PROTEIN"/>
    <property type="match status" value="1"/>
</dbReference>
<keyword evidence="1" id="KW-0812">Transmembrane</keyword>
<sequence>MTSITKNIVDIDENLRLLGTAHVSKTSVNLVREQINLYKPDVVAVELCQSRLSALKKPEGIDNEDLLKIISEGKSAMIILQSALSVQQRKMGIDSGEKPGAELLEAINLAEELEIPVELIDRDVVITLRRAWHKMGFREKIRVITSLLDDQEEDDFDLEELLEDSDLLSSMMEDVYEIAPNAGHVLIDERDLFLTGRIQQIRGKGKILAVVGAGHISGIQENLKKPTIESTSKLSELREQPKKPNWPKYLMLAIPIALISAVIWSGIKGDFNTVWDSALIWLALNSALTGLGVIIARGHPLSVIAGALASPITSLNPSLAAGWFAGYTQLKVSPPTGKDAADFLDFPSFYGMFFKNKVGRVIMVTSLGNLGSTAGTFLAAGLISSGLI</sequence>
<dbReference type="InterPro" id="IPR046345">
    <property type="entry name" value="TraB_PrgY-like"/>
</dbReference>